<dbReference type="Proteomes" id="UP001159428">
    <property type="component" value="Unassembled WGS sequence"/>
</dbReference>
<sequence>MARTYHETKNMEDISLFSTSPALEELELFSSFPIPIFGESGTLEQCDVYIEETDSLKHQLDASSPLSLSATDLLEGFDVEAGGGGLLDSDWMTQKLEFHSTESILSVDGGDLVNLGDFEFTSSESSISSEPESVVTSEITDSPESEESSDGNLFANVDEILRKLLTTNKSIVDTVIVTEEQVGPTSPLQSVPDVDMGSHPSVLSPGSDLFEATTSVASLSEESLSNPSSPETPVKKTVEISPTTTTCVKVNYYAPYPKDKPTKAKTPQQRKRKREQNKDAATRYRVKKREEQDVIAKELAGLEKDNGELKEQVNSLSKEIEYLKNLMLEVYKTKLQKQSLLASN</sequence>
<accession>A0AAU9W9J8</accession>
<dbReference type="PANTHER" id="PTHR13044">
    <property type="entry name" value="ACTIVATING TRANSCRIPTION FACTOR ATF 4/5"/>
    <property type="match status" value="1"/>
</dbReference>
<keyword evidence="7" id="KW-0175">Coiled coil</keyword>
<dbReference type="CDD" id="cd14692">
    <property type="entry name" value="bZIP_ATF4"/>
    <property type="match status" value="1"/>
</dbReference>
<comment type="similarity">
    <text evidence="2">Belongs to the bZIP family.</text>
</comment>
<dbReference type="GO" id="GO:0001228">
    <property type="term" value="F:DNA-binding transcription activator activity, RNA polymerase II-specific"/>
    <property type="evidence" value="ECO:0007669"/>
    <property type="project" value="TreeGrafter"/>
</dbReference>
<comment type="subcellular location">
    <subcellularLocation>
        <location evidence="1">Nucleus</location>
    </subcellularLocation>
</comment>
<feature type="region of interest" description="Disordered" evidence="8">
    <location>
        <begin position="123"/>
        <end position="151"/>
    </location>
</feature>
<feature type="region of interest" description="Disordered" evidence="8">
    <location>
        <begin position="254"/>
        <end position="287"/>
    </location>
</feature>
<dbReference type="InterPro" id="IPR004827">
    <property type="entry name" value="bZIP"/>
</dbReference>
<dbReference type="PROSITE" id="PS00036">
    <property type="entry name" value="BZIP_BASIC"/>
    <property type="match status" value="1"/>
</dbReference>
<dbReference type="InterPro" id="IPR046347">
    <property type="entry name" value="bZIP_sf"/>
</dbReference>
<dbReference type="PANTHER" id="PTHR13044:SF14">
    <property type="entry name" value="CRYPTOCEPHAL, ISOFORM A"/>
    <property type="match status" value="1"/>
</dbReference>
<evidence type="ECO:0000256" key="2">
    <source>
        <dbReference type="ARBA" id="ARBA00007163"/>
    </source>
</evidence>
<evidence type="ECO:0000256" key="8">
    <source>
        <dbReference type="SAM" id="MobiDB-lite"/>
    </source>
</evidence>
<protein>
    <recommendedName>
        <fullName evidence="9">BZIP domain-containing protein</fullName>
    </recommendedName>
</protein>
<organism evidence="10 11">
    <name type="scientific">Pocillopora meandrina</name>
    <dbReference type="NCBI Taxonomy" id="46732"/>
    <lineage>
        <taxon>Eukaryota</taxon>
        <taxon>Metazoa</taxon>
        <taxon>Cnidaria</taxon>
        <taxon>Anthozoa</taxon>
        <taxon>Hexacorallia</taxon>
        <taxon>Scleractinia</taxon>
        <taxon>Astrocoeniina</taxon>
        <taxon>Pocilloporidae</taxon>
        <taxon>Pocillopora</taxon>
    </lineage>
</organism>
<dbReference type="EMBL" id="CALNXJ010000010">
    <property type="protein sequence ID" value="CAH3106780.1"/>
    <property type="molecule type" value="Genomic_DNA"/>
</dbReference>
<dbReference type="GO" id="GO:0000977">
    <property type="term" value="F:RNA polymerase II transcription regulatory region sequence-specific DNA binding"/>
    <property type="evidence" value="ECO:0007669"/>
    <property type="project" value="TreeGrafter"/>
</dbReference>
<evidence type="ECO:0000256" key="1">
    <source>
        <dbReference type="ARBA" id="ARBA00004123"/>
    </source>
</evidence>
<evidence type="ECO:0000256" key="5">
    <source>
        <dbReference type="ARBA" id="ARBA00023163"/>
    </source>
</evidence>
<gene>
    <name evidence="10" type="ORF">PMEA_00001692</name>
</gene>
<feature type="coiled-coil region" evidence="7">
    <location>
        <begin position="299"/>
        <end position="326"/>
    </location>
</feature>
<comment type="caution">
    <text evidence="10">The sequence shown here is derived from an EMBL/GenBank/DDBJ whole genome shotgun (WGS) entry which is preliminary data.</text>
</comment>
<feature type="region of interest" description="Disordered" evidence="8">
    <location>
        <begin position="182"/>
        <end position="237"/>
    </location>
</feature>
<feature type="domain" description="BZIP" evidence="9">
    <location>
        <begin position="267"/>
        <end position="330"/>
    </location>
</feature>
<reference evidence="10 11" key="1">
    <citation type="submission" date="2022-05" db="EMBL/GenBank/DDBJ databases">
        <authorList>
            <consortium name="Genoscope - CEA"/>
            <person name="William W."/>
        </authorList>
    </citation>
    <scope>NUCLEOTIDE SEQUENCE [LARGE SCALE GENOMIC DNA]</scope>
</reference>
<evidence type="ECO:0000259" key="9">
    <source>
        <dbReference type="PROSITE" id="PS50217"/>
    </source>
</evidence>
<keyword evidence="5" id="KW-0804">Transcription</keyword>
<dbReference type="Gene3D" id="1.20.5.170">
    <property type="match status" value="1"/>
</dbReference>
<evidence type="ECO:0000256" key="7">
    <source>
        <dbReference type="SAM" id="Coils"/>
    </source>
</evidence>
<proteinExistence type="inferred from homology"/>
<dbReference type="AlphaFoldDB" id="A0AAU9W9J8"/>
<evidence type="ECO:0000256" key="6">
    <source>
        <dbReference type="ARBA" id="ARBA00023242"/>
    </source>
</evidence>
<dbReference type="Pfam" id="PF00170">
    <property type="entry name" value="bZIP_1"/>
    <property type="match status" value="1"/>
</dbReference>
<evidence type="ECO:0000256" key="3">
    <source>
        <dbReference type="ARBA" id="ARBA00023015"/>
    </source>
</evidence>
<evidence type="ECO:0000313" key="11">
    <source>
        <dbReference type="Proteomes" id="UP001159428"/>
    </source>
</evidence>
<dbReference type="FunFam" id="1.20.5.170:FF:000021">
    <property type="entry name" value="Cyclic AMP-dependent transcription factor ATF-4"/>
    <property type="match status" value="1"/>
</dbReference>
<keyword evidence="3" id="KW-0805">Transcription regulation</keyword>
<name>A0AAU9W9J8_9CNID</name>
<dbReference type="GO" id="GO:0005634">
    <property type="term" value="C:nucleus"/>
    <property type="evidence" value="ECO:0007669"/>
    <property type="project" value="UniProtKB-SubCell"/>
</dbReference>
<feature type="compositionally biased region" description="Low complexity" evidence="8">
    <location>
        <begin position="123"/>
        <end position="139"/>
    </location>
</feature>
<evidence type="ECO:0000256" key="4">
    <source>
        <dbReference type="ARBA" id="ARBA00023125"/>
    </source>
</evidence>
<dbReference type="SUPFAM" id="SSF57959">
    <property type="entry name" value="Leucine zipper domain"/>
    <property type="match status" value="1"/>
</dbReference>
<dbReference type="SMART" id="SM00338">
    <property type="entry name" value="BRLZ"/>
    <property type="match status" value="1"/>
</dbReference>
<keyword evidence="11" id="KW-1185">Reference proteome</keyword>
<feature type="compositionally biased region" description="Basic and acidic residues" evidence="8">
    <location>
        <begin position="276"/>
        <end position="287"/>
    </location>
</feature>
<dbReference type="PROSITE" id="PS50217">
    <property type="entry name" value="BZIP"/>
    <property type="match status" value="1"/>
</dbReference>
<feature type="compositionally biased region" description="Low complexity" evidence="8">
    <location>
        <begin position="218"/>
        <end position="231"/>
    </location>
</feature>
<evidence type="ECO:0000313" key="10">
    <source>
        <dbReference type="EMBL" id="CAH3106780.1"/>
    </source>
</evidence>
<keyword evidence="4" id="KW-0238">DNA-binding</keyword>
<keyword evidence="6" id="KW-0539">Nucleus</keyword>